<dbReference type="VEuPathDB" id="AmoebaDB:ENU1_199230"/>
<name>K2G4Y2_ENTNP</name>
<dbReference type="EMBL" id="JH929831">
    <property type="protein sequence ID" value="EKE37386.1"/>
    <property type="molecule type" value="Genomic_DNA"/>
</dbReference>
<reference evidence="1 2" key="1">
    <citation type="submission" date="2011-11" db="EMBL/GenBank/DDBJ databases">
        <authorList>
            <person name="Hannick L."/>
            <person name="Karamycheva S."/>
            <person name="Lorenzi H."/>
            <person name="Caler E."/>
        </authorList>
    </citation>
    <scope>NUCLEOTIDE SEQUENCE [LARGE SCALE GENOMIC DNA]</scope>
    <source>
        <strain evidence="1 2">P19</strain>
    </source>
</reference>
<evidence type="ECO:0000313" key="2">
    <source>
        <dbReference type="Proteomes" id="UP000006769"/>
    </source>
</evidence>
<organism evidence="1 2">
    <name type="scientific">Entamoeba nuttalli (strain P19)</name>
    <name type="common">Amoeba</name>
    <dbReference type="NCBI Taxonomy" id="1076696"/>
    <lineage>
        <taxon>Eukaryota</taxon>
        <taxon>Amoebozoa</taxon>
        <taxon>Evosea</taxon>
        <taxon>Archamoebae</taxon>
        <taxon>Mastigamoebida</taxon>
        <taxon>Entamoebidae</taxon>
        <taxon>Entamoeba</taxon>
    </lineage>
</organism>
<gene>
    <name evidence="1" type="ORF">ENU1_199230</name>
</gene>
<sequence>MFCSMTIDDVYKPKVEIYYIWGKSGVGKSKKVFELIKASGEQMFDVIHYDNGFFSGIPSYGCSTVGWYDDFRDSDMKPSVFIRFIDYYIIPLNIKGWHVMNRYEKIYITSVQPHRSIYADLKSDDPHKHWIRRMEVIHLEDEESANSVTEIVSTWQSVILD</sequence>
<dbReference type="GeneID" id="20076459"/>
<dbReference type="Proteomes" id="UP000006769">
    <property type="component" value="Unassembled WGS sequence"/>
</dbReference>
<evidence type="ECO:0000313" key="1">
    <source>
        <dbReference type="EMBL" id="EKE37386.1"/>
    </source>
</evidence>
<proteinExistence type="predicted"/>
<protein>
    <recommendedName>
        <fullName evidence="3">Helicase superfamily 3 single-stranded DNA/RNA virus domain-containing protein</fullName>
    </recommendedName>
</protein>
<dbReference type="AlphaFoldDB" id="K2G4Y2"/>
<dbReference type="RefSeq" id="XP_008860280.1">
    <property type="nucleotide sequence ID" value="XM_008862058.1"/>
</dbReference>
<evidence type="ECO:0008006" key="3">
    <source>
        <dbReference type="Google" id="ProtNLM"/>
    </source>
</evidence>
<accession>K2G4Y2</accession>
<dbReference type="OrthoDB" id="10357832at2759"/>